<dbReference type="Pfam" id="PF06980">
    <property type="entry name" value="DUF1302"/>
    <property type="match status" value="1"/>
</dbReference>
<accession>A0A382JPL6</accession>
<dbReference type="AlphaFoldDB" id="A0A382JPL6"/>
<dbReference type="EMBL" id="UINC01075196">
    <property type="protein sequence ID" value="SVC13143.1"/>
    <property type="molecule type" value="Genomic_DNA"/>
</dbReference>
<protein>
    <submittedName>
        <fullName evidence="1">Uncharacterized protein</fullName>
    </submittedName>
</protein>
<dbReference type="InterPro" id="IPR010727">
    <property type="entry name" value="DUF1302"/>
</dbReference>
<evidence type="ECO:0000313" key="1">
    <source>
        <dbReference type="EMBL" id="SVC13143.1"/>
    </source>
</evidence>
<name>A0A382JPL6_9ZZZZ</name>
<feature type="non-terminal residue" evidence="1">
    <location>
        <position position="331"/>
    </location>
</feature>
<sequence>MIPLNFFENKFLLVLPSAFILGLGMIPSVIPLPFISAQALQAQTDSGDMDSILSGFDEKETDSELEETDLLSGFDEEEPGLEQTETLPEEKGWLDDFSGKAGASLSYAYEQQAPISSQYPDWRGIRRQRGFLQLKWERRVFQDARVFIEGKIIGDLLPDTLDPGVYDALPQKNREAYDQYRQSLMESELREAYFQISPLSFMDLKLGRQIIVWGVADSLSVVDVLNPRDNRVPGLIDVEDARLPLNALKLDFYSGNWNLSAVAIPDIRFGKNPGYGSEYYFYSSPDNFNANENILPKEEIPESGMENAEYGMSLQGNFSGWDWMLYHADFY</sequence>
<proteinExistence type="predicted"/>
<gene>
    <name evidence="1" type="ORF">METZ01_LOCUS265997</name>
</gene>
<reference evidence="1" key="1">
    <citation type="submission" date="2018-05" db="EMBL/GenBank/DDBJ databases">
        <authorList>
            <person name="Lanie J.A."/>
            <person name="Ng W.-L."/>
            <person name="Kazmierczak K.M."/>
            <person name="Andrzejewski T.M."/>
            <person name="Davidsen T.M."/>
            <person name="Wayne K.J."/>
            <person name="Tettelin H."/>
            <person name="Glass J.I."/>
            <person name="Rusch D."/>
            <person name="Podicherti R."/>
            <person name="Tsui H.-C.T."/>
            <person name="Winkler M.E."/>
        </authorList>
    </citation>
    <scope>NUCLEOTIDE SEQUENCE</scope>
</reference>
<organism evidence="1">
    <name type="scientific">marine metagenome</name>
    <dbReference type="NCBI Taxonomy" id="408172"/>
    <lineage>
        <taxon>unclassified sequences</taxon>
        <taxon>metagenomes</taxon>
        <taxon>ecological metagenomes</taxon>
    </lineage>
</organism>